<protein>
    <submittedName>
        <fullName evidence="2">ASCH domain-containing protein</fullName>
    </submittedName>
</protein>
<feature type="domain" description="ASCH" evidence="1">
    <location>
        <begin position="50"/>
        <end position="173"/>
    </location>
</feature>
<organism evidence="2 3">
    <name type="scientific">Paenibacillus phytohabitans</name>
    <dbReference type="NCBI Taxonomy" id="2654978"/>
    <lineage>
        <taxon>Bacteria</taxon>
        <taxon>Bacillati</taxon>
        <taxon>Bacillota</taxon>
        <taxon>Bacilli</taxon>
        <taxon>Bacillales</taxon>
        <taxon>Paenibacillaceae</taxon>
        <taxon>Paenibacillus</taxon>
    </lineage>
</organism>
<proteinExistence type="predicted"/>
<accession>A0ABX1YF34</accession>
<dbReference type="InterPro" id="IPR007374">
    <property type="entry name" value="ASCH_domain"/>
</dbReference>
<evidence type="ECO:0000259" key="1">
    <source>
        <dbReference type="SMART" id="SM01022"/>
    </source>
</evidence>
<dbReference type="CDD" id="cd06553">
    <property type="entry name" value="ASCH_Ef3133_like"/>
    <property type="match status" value="1"/>
</dbReference>
<dbReference type="SUPFAM" id="SSF88697">
    <property type="entry name" value="PUA domain-like"/>
    <property type="match status" value="1"/>
</dbReference>
<dbReference type="PANTHER" id="PTHR39203">
    <property type="entry name" value="CYTOPLASMIC PROTEIN-RELATED"/>
    <property type="match status" value="1"/>
</dbReference>
<dbReference type="SMART" id="SM01022">
    <property type="entry name" value="ASCH"/>
    <property type="match status" value="1"/>
</dbReference>
<comment type="caution">
    <text evidence="2">The sequence shown here is derived from an EMBL/GenBank/DDBJ whole genome shotgun (WGS) entry which is preliminary data.</text>
</comment>
<reference evidence="2 3" key="1">
    <citation type="submission" date="2019-10" db="EMBL/GenBank/DDBJ databases">
        <title>Description of Paenibacillus terricola sp. nov.</title>
        <authorList>
            <person name="Carlier A."/>
            <person name="Qi S."/>
        </authorList>
    </citation>
    <scope>NUCLEOTIDE SEQUENCE [LARGE SCALE GENOMIC DNA]</scope>
    <source>
        <strain evidence="2 3">LMG 31459</strain>
    </source>
</reference>
<dbReference type="EMBL" id="WHOB01000028">
    <property type="protein sequence ID" value="NOU79522.1"/>
    <property type="molecule type" value="Genomic_DNA"/>
</dbReference>
<gene>
    <name evidence="2" type="ORF">GC101_11610</name>
</gene>
<evidence type="ECO:0000313" key="3">
    <source>
        <dbReference type="Proteomes" id="UP000596857"/>
    </source>
</evidence>
<dbReference type="InterPro" id="IPR009326">
    <property type="entry name" value="DUF984"/>
</dbReference>
<sequence length="178" mass="20068">MLILLRLFFRLISNPITEVSKVTLTPAIAQYWESYLQDHPEAAENFDSAWAFGDNPRLADELLELVLAGIKTGTAQNYELNEARGTPLPFAGGLSVLLDSTGQPRGIIETTKVEIVPFADVTAEFAYSEGEDDRSLESWRYNHEVFFTRELEGEGKPFDPGMRVICETFRLVHINKEL</sequence>
<dbReference type="InterPro" id="IPR015947">
    <property type="entry name" value="PUA-like_sf"/>
</dbReference>
<dbReference type="Proteomes" id="UP000596857">
    <property type="component" value="Unassembled WGS sequence"/>
</dbReference>
<evidence type="ECO:0000313" key="2">
    <source>
        <dbReference type="EMBL" id="NOU79522.1"/>
    </source>
</evidence>
<name>A0ABX1YF34_9BACL</name>
<dbReference type="PANTHER" id="PTHR39203:SF1">
    <property type="entry name" value="CYTOPLASMIC PROTEIN"/>
    <property type="match status" value="1"/>
</dbReference>
<dbReference type="Pfam" id="PF04266">
    <property type="entry name" value="ASCH"/>
    <property type="match status" value="1"/>
</dbReference>
<keyword evidence="3" id="KW-1185">Reference proteome</keyword>
<dbReference type="PIRSF" id="PIRSF021320">
    <property type="entry name" value="DUF984"/>
    <property type="match status" value="1"/>
</dbReference>
<dbReference type="Gene3D" id="3.10.400.10">
    <property type="entry name" value="Sulfate adenylyltransferase"/>
    <property type="match status" value="1"/>
</dbReference>